<evidence type="ECO:0000313" key="2">
    <source>
        <dbReference type="EMBL" id="KAK2661952.1"/>
    </source>
</evidence>
<dbReference type="GO" id="GO:0004523">
    <property type="term" value="F:RNA-DNA hybrid ribonuclease activity"/>
    <property type="evidence" value="ECO:0007669"/>
    <property type="project" value="InterPro"/>
</dbReference>
<evidence type="ECO:0000259" key="1">
    <source>
        <dbReference type="Pfam" id="PF13456"/>
    </source>
</evidence>
<keyword evidence="3" id="KW-1185">Reference proteome</keyword>
<proteinExistence type="predicted"/>
<dbReference type="EMBL" id="JANJYI010000001">
    <property type="protein sequence ID" value="KAK2661952.1"/>
    <property type="molecule type" value="Genomic_DNA"/>
</dbReference>
<organism evidence="2 3">
    <name type="scientific">Dipteronia dyeriana</name>
    <dbReference type="NCBI Taxonomy" id="168575"/>
    <lineage>
        <taxon>Eukaryota</taxon>
        <taxon>Viridiplantae</taxon>
        <taxon>Streptophyta</taxon>
        <taxon>Embryophyta</taxon>
        <taxon>Tracheophyta</taxon>
        <taxon>Spermatophyta</taxon>
        <taxon>Magnoliopsida</taxon>
        <taxon>eudicotyledons</taxon>
        <taxon>Gunneridae</taxon>
        <taxon>Pentapetalae</taxon>
        <taxon>rosids</taxon>
        <taxon>malvids</taxon>
        <taxon>Sapindales</taxon>
        <taxon>Sapindaceae</taxon>
        <taxon>Hippocastanoideae</taxon>
        <taxon>Acereae</taxon>
        <taxon>Dipteronia</taxon>
    </lineage>
</organism>
<gene>
    <name evidence="2" type="ORF">Ddye_000526</name>
</gene>
<name>A0AAD9XMK8_9ROSI</name>
<dbReference type="GO" id="GO:0003676">
    <property type="term" value="F:nucleic acid binding"/>
    <property type="evidence" value="ECO:0007669"/>
    <property type="project" value="InterPro"/>
</dbReference>
<dbReference type="InterPro" id="IPR002156">
    <property type="entry name" value="RNaseH_domain"/>
</dbReference>
<dbReference type="Proteomes" id="UP001280121">
    <property type="component" value="Unassembled WGS sequence"/>
</dbReference>
<protein>
    <recommendedName>
        <fullName evidence="1">RNase H type-1 domain-containing protein</fullName>
    </recommendedName>
</protein>
<sequence>MANFPSTIANLVAIQKGLRFGIECGLTPDVIEVNEAEVVKWINNGLHYDSEVGLILMDIKTLTDSQKKMMFRQIATSANKSAFGLAKFSLNNLEDSFLDEEFPYCVSRCIQADMPG</sequence>
<reference evidence="2" key="1">
    <citation type="journal article" date="2023" name="Plant J.">
        <title>Genome sequences and population genomics provide insights into the demographic history, inbreeding, and mutation load of two 'living fossil' tree species of Dipteronia.</title>
        <authorList>
            <person name="Feng Y."/>
            <person name="Comes H.P."/>
            <person name="Chen J."/>
            <person name="Zhu S."/>
            <person name="Lu R."/>
            <person name="Zhang X."/>
            <person name="Li P."/>
            <person name="Qiu J."/>
            <person name="Olsen K.M."/>
            <person name="Qiu Y."/>
        </authorList>
    </citation>
    <scope>NUCLEOTIDE SEQUENCE</scope>
    <source>
        <strain evidence="2">KIB01</strain>
    </source>
</reference>
<accession>A0AAD9XMK8</accession>
<dbReference type="AlphaFoldDB" id="A0AAD9XMK8"/>
<evidence type="ECO:0000313" key="3">
    <source>
        <dbReference type="Proteomes" id="UP001280121"/>
    </source>
</evidence>
<comment type="caution">
    <text evidence="2">The sequence shown here is derived from an EMBL/GenBank/DDBJ whole genome shotgun (WGS) entry which is preliminary data.</text>
</comment>
<feature type="domain" description="RNase H type-1" evidence="1">
    <location>
        <begin position="5"/>
        <end position="88"/>
    </location>
</feature>
<dbReference type="Pfam" id="PF13456">
    <property type="entry name" value="RVT_3"/>
    <property type="match status" value="1"/>
</dbReference>